<protein>
    <submittedName>
        <fullName evidence="8">Envelope stress response membrane protein PspC</fullName>
    </submittedName>
</protein>
<name>A0A2A5CGC8_9GAMM</name>
<keyword evidence="2" id="KW-1003">Cell membrane</keyword>
<evidence type="ECO:0000313" key="9">
    <source>
        <dbReference type="Proteomes" id="UP000228987"/>
    </source>
</evidence>
<dbReference type="InterPro" id="IPR014320">
    <property type="entry name" value="Phageshock_PspC"/>
</dbReference>
<organism evidence="8 9">
    <name type="scientific">SAR86 cluster bacterium</name>
    <dbReference type="NCBI Taxonomy" id="2030880"/>
    <lineage>
        <taxon>Bacteria</taxon>
        <taxon>Pseudomonadati</taxon>
        <taxon>Pseudomonadota</taxon>
        <taxon>Gammaproteobacteria</taxon>
        <taxon>SAR86 cluster</taxon>
    </lineage>
</organism>
<dbReference type="AlphaFoldDB" id="A0A2A5CGC8"/>
<evidence type="ECO:0000259" key="7">
    <source>
        <dbReference type="Pfam" id="PF04024"/>
    </source>
</evidence>
<dbReference type="Pfam" id="PF04024">
    <property type="entry name" value="PspC"/>
    <property type="match status" value="2"/>
</dbReference>
<evidence type="ECO:0000256" key="3">
    <source>
        <dbReference type="ARBA" id="ARBA00022692"/>
    </source>
</evidence>
<evidence type="ECO:0000256" key="5">
    <source>
        <dbReference type="ARBA" id="ARBA00023136"/>
    </source>
</evidence>
<comment type="caution">
    <text evidence="8">The sequence shown here is derived from an EMBL/GenBank/DDBJ whole genome shotgun (WGS) entry which is preliminary data.</text>
</comment>
<evidence type="ECO:0000313" key="8">
    <source>
        <dbReference type="EMBL" id="PCJ42917.1"/>
    </source>
</evidence>
<evidence type="ECO:0000256" key="1">
    <source>
        <dbReference type="ARBA" id="ARBA00004162"/>
    </source>
</evidence>
<dbReference type="InterPro" id="IPR007168">
    <property type="entry name" value="Phageshock_PspC_N"/>
</dbReference>
<feature type="transmembrane region" description="Helical" evidence="6">
    <location>
        <begin position="130"/>
        <end position="157"/>
    </location>
</feature>
<dbReference type="PANTHER" id="PTHR33885:SF3">
    <property type="entry name" value="PHAGE SHOCK PROTEIN C"/>
    <property type="match status" value="1"/>
</dbReference>
<dbReference type="GO" id="GO:0005886">
    <property type="term" value="C:plasma membrane"/>
    <property type="evidence" value="ECO:0007669"/>
    <property type="project" value="UniProtKB-SubCell"/>
</dbReference>
<dbReference type="InterPro" id="IPR052027">
    <property type="entry name" value="PspC"/>
</dbReference>
<feature type="transmembrane region" description="Helical" evidence="6">
    <location>
        <begin position="47"/>
        <end position="71"/>
    </location>
</feature>
<accession>A0A2A5CGC8</accession>
<evidence type="ECO:0000256" key="4">
    <source>
        <dbReference type="ARBA" id="ARBA00022989"/>
    </source>
</evidence>
<dbReference type="PANTHER" id="PTHR33885">
    <property type="entry name" value="PHAGE SHOCK PROTEIN C"/>
    <property type="match status" value="1"/>
</dbReference>
<keyword evidence="4 6" id="KW-1133">Transmembrane helix</keyword>
<proteinExistence type="predicted"/>
<evidence type="ECO:0000256" key="2">
    <source>
        <dbReference type="ARBA" id="ARBA00022475"/>
    </source>
</evidence>
<sequence>MLKALNGEITMQKDRPKLCLNEKEGKILGVCAGIAEFVGVEVWMIRLGFIASVIFGGWFMIPIYFIAWFFMDNSQTTRLSENIKKFKPNATINHFRNVDYKKKLYKNTKDKKVLGVCAGLADYLEIDVTIVRIITVLAMLIPGSVVFIAYFIAYFILNEKPKPSYSRKNPEYSRIKETLDETSNSSRTTFKNCSHKYAALHDRLARLEAYVTSSKFKLNREFKNID</sequence>
<feature type="domain" description="Phage shock protein PspC N-terminal" evidence="7">
    <location>
        <begin position="17"/>
        <end position="73"/>
    </location>
</feature>
<dbReference type="Proteomes" id="UP000228987">
    <property type="component" value="Unassembled WGS sequence"/>
</dbReference>
<evidence type="ECO:0000256" key="6">
    <source>
        <dbReference type="SAM" id="Phobius"/>
    </source>
</evidence>
<reference evidence="9" key="1">
    <citation type="submission" date="2017-08" db="EMBL/GenBank/DDBJ databases">
        <title>A dynamic microbial community with high functional redundancy inhabits the cold, oxic subseafloor aquifer.</title>
        <authorList>
            <person name="Tully B.J."/>
            <person name="Wheat C.G."/>
            <person name="Glazer B.T."/>
            <person name="Huber J.A."/>
        </authorList>
    </citation>
    <scope>NUCLEOTIDE SEQUENCE [LARGE SCALE GENOMIC DNA]</scope>
</reference>
<dbReference type="NCBIfam" id="TIGR02978">
    <property type="entry name" value="phageshock_pspC"/>
    <property type="match status" value="1"/>
</dbReference>
<keyword evidence="3 6" id="KW-0812">Transmembrane</keyword>
<keyword evidence="5 6" id="KW-0472">Membrane</keyword>
<comment type="subcellular location">
    <subcellularLocation>
        <location evidence="1">Cell membrane</location>
        <topology evidence="1">Single-pass membrane protein</topology>
    </subcellularLocation>
</comment>
<dbReference type="EMBL" id="NVWI01000002">
    <property type="protein sequence ID" value="PCJ42917.1"/>
    <property type="molecule type" value="Genomic_DNA"/>
</dbReference>
<feature type="domain" description="Phage shock protein PspC N-terminal" evidence="7">
    <location>
        <begin position="102"/>
        <end position="159"/>
    </location>
</feature>
<gene>
    <name evidence="8" type="primary">pspC</name>
    <name evidence="8" type="ORF">COA71_05330</name>
</gene>